<evidence type="ECO:0000313" key="2">
    <source>
        <dbReference type="Proteomes" id="UP001174909"/>
    </source>
</evidence>
<protein>
    <submittedName>
        <fullName evidence="1">Uncharacterized protein</fullName>
    </submittedName>
</protein>
<accession>A0AA35XDJ3</accession>
<dbReference type="AlphaFoldDB" id="A0AA35XDJ3"/>
<organism evidence="1 2">
    <name type="scientific">Geodia barretti</name>
    <name type="common">Barrett's horny sponge</name>
    <dbReference type="NCBI Taxonomy" id="519541"/>
    <lineage>
        <taxon>Eukaryota</taxon>
        <taxon>Metazoa</taxon>
        <taxon>Porifera</taxon>
        <taxon>Demospongiae</taxon>
        <taxon>Heteroscleromorpha</taxon>
        <taxon>Tetractinellida</taxon>
        <taxon>Astrophorina</taxon>
        <taxon>Geodiidae</taxon>
        <taxon>Geodia</taxon>
    </lineage>
</organism>
<name>A0AA35XDJ3_GEOBA</name>
<comment type="caution">
    <text evidence="1">The sequence shown here is derived from an EMBL/GenBank/DDBJ whole genome shotgun (WGS) entry which is preliminary data.</text>
</comment>
<gene>
    <name evidence="1" type="ORF">GBAR_LOCUS29243</name>
</gene>
<keyword evidence="2" id="KW-1185">Reference proteome</keyword>
<proteinExistence type="predicted"/>
<sequence>MIRMRRQRGRKRNKERREQFRGHKVLQIFVGMSPATPSEVFGLYY</sequence>
<dbReference type="EMBL" id="CASHTH010004097">
    <property type="protein sequence ID" value="CAI8053484.1"/>
    <property type="molecule type" value="Genomic_DNA"/>
</dbReference>
<dbReference type="Proteomes" id="UP001174909">
    <property type="component" value="Unassembled WGS sequence"/>
</dbReference>
<evidence type="ECO:0000313" key="1">
    <source>
        <dbReference type="EMBL" id="CAI8053484.1"/>
    </source>
</evidence>
<reference evidence="1" key="1">
    <citation type="submission" date="2023-03" db="EMBL/GenBank/DDBJ databases">
        <authorList>
            <person name="Steffen K."/>
            <person name="Cardenas P."/>
        </authorList>
    </citation>
    <scope>NUCLEOTIDE SEQUENCE</scope>
</reference>